<dbReference type="Proteomes" id="UP000283255">
    <property type="component" value="Unassembled WGS sequence"/>
</dbReference>
<keyword evidence="7" id="KW-1185">Reference proteome</keyword>
<dbReference type="CDD" id="cd08422">
    <property type="entry name" value="PBP2_CrgA_like"/>
    <property type="match status" value="1"/>
</dbReference>
<evidence type="ECO:0000313" key="6">
    <source>
        <dbReference type="EMBL" id="RJG51169.1"/>
    </source>
</evidence>
<dbReference type="InterPro" id="IPR058163">
    <property type="entry name" value="LysR-type_TF_proteobact-type"/>
</dbReference>
<proteinExistence type="inferred from homology"/>
<dbReference type="InterPro" id="IPR036390">
    <property type="entry name" value="WH_DNA-bd_sf"/>
</dbReference>
<evidence type="ECO:0000259" key="5">
    <source>
        <dbReference type="PROSITE" id="PS50931"/>
    </source>
</evidence>
<evidence type="ECO:0000256" key="1">
    <source>
        <dbReference type="ARBA" id="ARBA00009437"/>
    </source>
</evidence>
<dbReference type="Gene3D" id="1.10.10.10">
    <property type="entry name" value="Winged helix-like DNA-binding domain superfamily/Winged helix DNA-binding domain"/>
    <property type="match status" value="1"/>
</dbReference>
<dbReference type="FunFam" id="1.10.10.10:FF:000001">
    <property type="entry name" value="LysR family transcriptional regulator"/>
    <property type="match status" value="1"/>
</dbReference>
<dbReference type="PANTHER" id="PTHR30537">
    <property type="entry name" value="HTH-TYPE TRANSCRIPTIONAL REGULATOR"/>
    <property type="match status" value="1"/>
</dbReference>
<dbReference type="GO" id="GO:0006351">
    <property type="term" value="P:DNA-templated transcription"/>
    <property type="evidence" value="ECO:0007669"/>
    <property type="project" value="TreeGrafter"/>
</dbReference>
<dbReference type="Pfam" id="PF03466">
    <property type="entry name" value="LysR_substrate"/>
    <property type="match status" value="1"/>
</dbReference>
<dbReference type="Pfam" id="PF00126">
    <property type="entry name" value="HTH_1"/>
    <property type="match status" value="1"/>
</dbReference>
<dbReference type="PROSITE" id="PS50931">
    <property type="entry name" value="HTH_LYSR"/>
    <property type="match status" value="1"/>
</dbReference>
<dbReference type="PANTHER" id="PTHR30537:SF5">
    <property type="entry name" value="HTH-TYPE TRANSCRIPTIONAL ACTIVATOR TTDR-RELATED"/>
    <property type="match status" value="1"/>
</dbReference>
<dbReference type="EMBL" id="QZCH01000001">
    <property type="protein sequence ID" value="RJG51169.1"/>
    <property type="molecule type" value="Genomic_DNA"/>
</dbReference>
<dbReference type="Gene3D" id="3.40.190.290">
    <property type="match status" value="1"/>
</dbReference>
<dbReference type="AlphaFoldDB" id="A0A418YJK1"/>
<dbReference type="InterPro" id="IPR036388">
    <property type="entry name" value="WH-like_DNA-bd_sf"/>
</dbReference>
<gene>
    <name evidence="6" type="ORF">D1Z90_00040</name>
</gene>
<evidence type="ECO:0000256" key="2">
    <source>
        <dbReference type="ARBA" id="ARBA00023015"/>
    </source>
</evidence>
<dbReference type="GO" id="GO:0043565">
    <property type="term" value="F:sequence-specific DNA binding"/>
    <property type="evidence" value="ECO:0007669"/>
    <property type="project" value="TreeGrafter"/>
</dbReference>
<dbReference type="InterPro" id="IPR005119">
    <property type="entry name" value="LysR_subst-bd"/>
</dbReference>
<reference evidence="6 7" key="2">
    <citation type="submission" date="2019-01" db="EMBL/GenBank/DDBJ databases">
        <title>Motilimonas pumilus sp. nov., isolated from the gut of sea cucumber (Apostichopus japonicus).</title>
        <authorList>
            <person name="Wang F.-Q."/>
            <person name="Ren L.-H."/>
            <person name="Lin Y.-W."/>
            <person name="Sun G.-H."/>
            <person name="Du Z.-J."/>
            <person name="Zhao J.-X."/>
            <person name="Liu X.-J."/>
            <person name="Liu L.-J."/>
        </authorList>
    </citation>
    <scope>NUCLEOTIDE SEQUENCE [LARGE SCALE GENOMIC DNA]</scope>
    <source>
        <strain evidence="6 7">PLHSC7-2</strain>
    </source>
</reference>
<dbReference type="GO" id="GO:0003700">
    <property type="term" value="F:DNA-binding transcription factor activity"/>
    <property type="evidence" value="ECO:0007669"/>
    <property type="project" value="InterPro"/>
</dbReference>
<accession>A0A418YJK1</accession>
<dbReference type="InterPro" id="IPR000847">
    <property type="entry name" value="LysR_HTH_N"/>
</dbReference>
<dbReference type="SUPFAM" id="SSF46785">
    <property type="entry name" value="Winged helix' DNA-binding domain"/>
    <property type="match status" value="1"/>
</dbReference>
<reference evidence="6 7" key="1">
    <citation type="submission" date="2018-09" db="EMBL/GenBank/DDBJ databases">
        <authorList>
            <person name="Wang F."/>
        </authorList>
    </citation>
    <scope>NUCLEOTIDE SEQUENCE [LARGE SCALE GENOMIC DNA]</scope>
    <source>
        <strain evidence="6 7">PLHSC7-2</strain>
    </source>
</reference>
<sequence length="319" mass="35537">MQGVNGECEMKLDLNAAYVFAHVAKWGSFAEAARQLQMPSSSVSRLVQNLEQALAVKLLLRNTRHVKLTQAGTMVLQQAEQLIGIKETIGHISVSQHVKPQGLIRISAPQGFIHWPLGQWLMAFRQAYPDVDIDLVSSNRLVDLHQDKFDFAFRQGPLVDSNLVALKLVDLQYGVYASAELLQGKVISTPDELNDWPCINLTADTKVLPWLLQQAGKDRAYYPSAAMKFEDSHLAYQAAMQGLGCAFLANLAFYQTASYGQSPPQLQATGLSPLIPLLQEYWPAPVGFYMVYPERQLQAAKDKAFIAFIRQQMQSLNEG</sequence>
<feature type="domain" description="HTH lysR-type" evidence="5">
    <location>
        <begin position="12"/>
        <end position="69"/>
    </location>
</feature>
<evidence type="ECO:0000256" key="3">
    <source>
        <dbReference type="ARBA" id="ARBA00023125"/>
    </source>
</evidence>
<keyword evidence="3" id="KW-0238">DNA-binding</keyword>
<keyword evidence="2" id="KW-0805">Transcription regulation</keyword>
<name>A0A418YJK1_9GAMM</name>
<keyword evidence="4" id="KW-0804">Transcription</keyword>
<organism evidence="6 7">
    <name type="scientific">Motilimonas pumila</name>
    <dbReference type="NCBI Taxonomy" id="2303987"/>
    <lineage>
        <taxon>Bacteria</taxon>
        <taxon>Pseudomonadati</taxon>
        <taxon>Pseudomonadota</taxon>
        <taxon>Gammaproteobacteria</taxon>
        <taxon>Alteromonadales</taxon>
        <taxon>Alteromonadales genera incertae sedis</taxon>
        <taxon>Motilimonas</taxon>
    </lineage>
</organism>
<comment type="caution">
    <text evidence="6">The sequence shown here is derived from an EMBL/GenBank/DDBJ whole genome shotgun (WGS) entry which is preliminary data.</text>
</comment>
<evidence type="ECO:0000256" key="4">
    <source>
        <dbReference type="ARBA" id="ARBA00023163"/>
    </source>
</evidence>
<protein>
    <submittedName>
        <fullName evidence="6">LysR family transcriptional regulator</fullName>
    </submittedName>
</protein>
<dbReference type="SUPFAM" id="SSF53850">
    <property type="entry name" value="Periplasmic binding protein-like II"/>
    <property type="match status" value="1"/>
</dbReference>
<evidence type="ECO:0000313" key="7">
    <source>
        <dbReference type="Proteomes" id="UP000283255"/>
    </source>
</evidence>
<comment type="similarity">
    <text evidence="1">Belongs to the LysR transcriptional regulatory family.</text>
</comment>